<keyword evidence="4" id="KW-0479">Metal-binding</keyword>
<evidence type="ECO:0000313" key="5">
    <source>
        <dbReference type="EMBL" id="KOS18721.1"/>
    </source>
</evidence>
<evidence type="ECO:0000256" key="1">
    <source>
        <dbReference type="ARBA" id="ARBA00001946"/>
    </source>
</evidence>
<dbReference type="SFLD" id="SFLDG01020">
    <property type="entry name" value="Terpene_Cyclase_Like_2"/>
    <property type="match status" value="1"/>
</dbReference>
<dbReference type="Pfam" id="PF19086">
    <property type="entry name" value="Terpene_syn_C_2"/>
    <property type="match status" value="1"/>
</dbReference>
<comment type="caution">
    <text evidence="5">The sequence shown here is derived from an EMBL/GenBank/DDBJ whole genome shotgun (WGS) entry which is preliminary data.</text>
</comment>
<keyword evidence="6" id="KW-1185">Reference proteome</keyword>
<gene>
    <name evidence="5" type="ORF">ESCO_001122</name>
</gene>
<organism evidence="5 6">
    <name type="scientific">Escovopsis weberi</name>
    <dbReference type="NCBI Taxonomy" id="150374"/>
    <lineage>
        <taxon>Eukaryota</taxon>
        <taxon>Fungi</taxon>
        <taxon>Dikarya</taxon>
        <taxon>Ascomycota</taxon>
        <taxon>Pezizomycotina</taxon>
        <taxon>Sordariomycetes</taxon>
        <taxon>Hypocreomycetidae</taxon>
        <taxon>Hypocreales</taxon>
        <taxon>Hypocreaceae</taxon>
        <taxon>Escovopsis</taxon>
    </lineage>
</organism>
<dbReference type="OrthoDB" id="2861623at2759"/>
<sequence>MYNLEALRQQLPSTPVPCTKVNWPAAQHDAFQRIDERSLEWAERQGLLLDDKHRERAKRLAVGSFSCRVYPNASEAFIQIMADYLLWFYVIDDLYVDRVDTINDDTVRNLTAVIDIMDLLELKPDSPFGAAPFLNLCLRLKDMVPVECFERWAEGMRLWAFAGSLMILGESRPGACKLPQYEVIRRYLSGVMPFVACSDYANGGNAITSSEFYDNNVQKLVRFVCNITAWSNDNDSLAAELYQPGQQMNMTILRACENGFNLREAVQYTDSRVRTEIEEYERVQAEVLGKASDALRGYCLGLQHWISGFRDWVEFDTCRYDAKFAIEECDDRGLVHIAQAVAQAVSV</sequence>
<dbReference type="Proteomes" id="UP000053831">
    <property type="component" value="Unassembled WGS sequence"/>
</dbReference>
<keyword evidence="4" id="KW-0456">Lyase</keyword>
<proteinExistence type="inferred from homology"/>
<evidence type="ECO:0000313" key="6">
    <source>
        <dbReference type="Proteomes" id="UP000053831"/>
    </source>
</evidence>
<evidence type="ECO:0000256" key="2">
    <source>
        <dbReference type="ARBA" id="ARBA00006333"/>
    </source>
</evidence>
<dbReference type="PANTHER" id="PTHR35201:SF4">
    <property type="entry name" value="BETA-PINACENE SYNTHASE-RELATED"/>
    <property type="match status" value="1"/>
</dbReference>
<dbReference type="GO" id="GO:0010333">
    <property type="term" value="F:terpene synthase activity"/>
    <property type="evidence" value="ECO:0007669"/>
    <property type="project" value="InterPro"/>
</dbReference>
<comment type="similarity">
    <text evidence="2 4">Belongs to the terpene synthase family.</text>
</comment>
<dbReference type="SUPFAM" id="SSF48576">
    <property type="entry name" value="Terpenoid synthases"/>
    <property type="match status" value="1"/>
</dbReference>
<comment type="cofactor">
    <cofactor evidence="1 4">
        <name>Mg(2+)</name>
        <dbReference type="ChEBI" id="CHEBI:18420"/>
    </cofactor>
</comment>
<dbReference type="PANTHER" id="PTHR35201">
    <property type="entry name" value="TERPENE SYNTHASE"/>
    <property type="match status" value="1"/>
</dbReference>
<dbReference type="GO" id="GO:0046872">
    <property type="term" value="F:metal ion binding"/>
    <property type="evidence" value="ECO:0007669"/>
    <property type="project" value="UniProtKB-KW"/>
</dbReference>
<accession>A0A0M8N2Y4</accession>
<name>A0A0M8N2Y4_ESCWE</name>
<dbReference type="AlphaFoldDB" id="A0A0M8N2Y4"/>
<dbReference type="InterPro" id="IPR008949">
    <property type="entry name" value="Isoprenoid_synthase_dom_sf"/>
</dbReference>
<protein>
    <recommendedName>
        <fullName evidence="4">Terpene synthase</fullName>
        <ecNumber evidence="4">4.2.3.-</ecNumber>
    </recommendedName>
</protein>
<reference evidence="5 6" key="1">
    <citation type="submission" date="2015-07" db="EMBL/GenBank/DDBJ databases">
        <title>The genome of the fungus Escovopsis weberi, a specialized disease agent of ant agriculture.</title>
        <authorList>
            <person name="de Man T.J."/>
            <person name="Stajich J.E."/>
            <person name="Kubicek C.P."/>
            <person name="Chenthamara K."/>
            <person name="Atanasova L."/>
            <person name="Druzhinina I.S."/>
            <person name="Birnbaum S."/>
            <person name="Barribeau S.M."/>
            <person name="Teiling C."/>
            <person name="Suen G."/>
            <person name="Currie C."/>
            <person name="Gerardo N.M."/>
        </authorList>
    </citation>
    <scope>NUCLEOTIDE SEQUENCE [LARGE SCALE GENOMIC DNA]</scope>
</reference>
<dbReference type="InterPro" id="IPR034686">
    <property type="entry name" value="Terpene_cyclase-like_2"/>
</dbReference>
<evidence type="ECO:0000256" key="4">
    <source>
        <dbReference type="RuleBase" id="RU366034"/>
    </source>
</evidence>
<dbReference type="SFLD" id="SFLDS00005">
    <property type="entry name" value="Isoprenoid_Synthase_Type_I"/>
    <property type="match status" value="1"/>
</dbReference>
<evidence type="ECO:0000256" key="3">
    <source>
        <dbReference type="ARBA" id="ARBA00022842"/>
    </source>
</evidence>
<dbReference type="EC" id="4.2.3.-" evidence="4"/>
<dbReference type="GO" id="GO:0008299">
    <property type="term" value="P:isoprenoid biosynthetic process"/>
    <property type="evidence" value="ECO:0007669"/>
    <property type="project" value="UniProtKB-ARBA"/>
</dbReference>
<dbReference type="Gene3D" id="1.10.600.10">
    <property type="entry name" value="Farnesyl Diphosphate Synthase"/>
    <property type="match status" value="1"/>
</dbReference>
<dbReference type="EMBL" id="LGSR01000020">
    <property type="protein sequence ID" value="KOS18721.1"/>
    <property type="molecule type" value="Genomic_DNA"/>
</dbReference>
<keyword evidence="3 4" id="KW-0460">Magnesium</keyword>